<dbReference type="Pfam" id="PF00078">
    <property type="entry name" value="RVT_1"/>
    <property type="match status" value="1"/>
</dbReference>
<dbReference type="FunFam" id="3.30.70.270:FF:000020">
    <property type="entry name" value="Transposon Tf2-6 polyprotein-like Protein"/>
    <property type="match status" value="1"/>
</dbReference>
<dbReference type="CDD" id="cd00303">
    <property type="entry name" value="retropepsin_like"/>
    <property type="match status" value="1"/>
</dbReference>
<gene>
    <name evidence="10" type="ORF">ARMOST_16729</name>
</gene>
<dbReference type="InterPro" id="IPR021109">
    <property type="entry name" value="Peptidase_aspartic_dom_sf"/>
</dbReference>
<dbReference type="EC" id="2.7.7.49" evidence="1"/>
<reference evidence="11" key="1">
    <citation type="journal article" date="2017" name="Nat. Ecol. Evol.">
        <title>Genome expansion and lineage-specific genetic innovations in the forest pathogenic fungi Armillaria.</title>
        <authorList>
            <person name="Sipos G."/>
            <person name="Prasanna A.N."/>
            <person name="Walter M.C."/>
            <person name="O'Connor E."/>
            <person name="Balint B."/>
            <person name="Krizsan K."/>
            <person name="Kiss B."/>
            <person name="Hess J."/>
            <person name="Varga T."/>
            <person name="Slot J."/>
            <person name="Riley R."/>
            <person name="Boka B."/>
            <person name="Rigling D."/>
            <person name="Barry K."/>
            <person name="Lee J."/>
            <person name="Mihaltcheva S."/>
            <person name="LaButti K."/>
            <person name="Lipzen A."/>
            <person name="Waldron R."/>
            <person name="Moloney N.M."/>
            <person name="Sperisen C."/>
            <person name="Kredics L."/>
            <person name="Vagvoelgyi C."/>
            <person name="Patrignani A."/>
            <person name="Fitzpatrick D."/>
            <person name="Nagy I."/>
            <person name="Doyle S."/>
            <person name="Anderson J.B."/>
            <person name="Grigoriev I.V."/>
            <person name="Gueldener U."/>
            <person name="Muensterkoetter M."/>
            <person name="Nagy L.G."/>
        </authorList>
    </citation>
    <scope>NUCLEOTIDE SEQUENCE [LARGE SCALE GENOMIC DNA]</scope>
    <source>
        <strain evidence="11">C18/9</strain>
    </source>
</reference>
<dbReference type="CDD" id="cd01647">
    <property type="entry name" value="RT_LTR"/>
    <property type="match status" value="1"/>
</dbReference>
<dbReference type="PROSITE" id="PS50878">
    <property type="entry name" value="RT_POL"/>
    <property type="match status" value="1"/>
</dbReference>
<dbReference type="PANTHER" id="PTHR37984:SF5">
    <property type="entry name" value="PROTEIN NYNRIN-LIKE"/>
    <property type="match status" value="1"/>
</dbReference>
<dbReference type="EMBL" id="FUEG01000019">
    <property type="protein sequence ID" value="SJL13289.1"/>
    <property type="molecule type" value="Genomic_DNA"/>
</dbReference>
<dbReference type="Gene3D" id="2.40.70.10">
    <property type="entry name" value="Acid Proteases"/>
    <property type="match status" value="1"/>
</dbReference>
<dbReference type="AlphaFoldDB" id="A0A284RX24"/>
<dbReference type="InterPro" id="IPR043502">
    <property type="entry name" value="DNA/RNA_pol_sf"/>
</dbReference>
<dbReference type="Gene3D" id="3.30.70.270">
    <property type="match status" value="2"/>
</dbReference>
<dbReference type="GO" id="GO:0016787">
    <property type="term" value="F:hydrolase activity"/>
    <property type="evidence" value="ECO:0007669"/>
    <property type="project" value="UniProtKB-KW"/>
</dbReference>
<sequence length="1046" mass="118568">MTSTPVTESQNRYAVLSVEEYNNNDNNDTPASNALNAKAEQETESLSTLPLLMLGQTGAKRHTSSPRRETQLTKVLDEKSPTIVTPIDNASLPRMTDGTKGSSKGSPDEASYHHDQAAQTFGSAIPKVGVESQLDGETTARLPGQQRVPMTTNSEECEGCGSPRDGNKKARAGNSDGQGETGNSAFVVQAQPAAPSQSGLPSTRDRDRSILPLNEQGSAKAQKRPAAGLEAASAQAVNRGHSVTCIEVPDEDDDTAFQLWLAKERTPTVVKKGDEHSSVLTTKTNAHRWLKPFEVDWTLRAVCEARNDNAARAALFVWTHVDRVPELTPELLSELRKGDELARERLYELRKPPRYLRRRQSDSRDFMLNVQLTTLTNQQTLATRGLVDSGCTSSAINRAFVQKHRLDTVKTTIPIIIYNADGSRNKGGDITEYVEMHLAIGNHEERIDLVVTDLGTKDLYLGHDWLKRHNPVINWETGTVIFGRCQCVKNPFPLPDANPDDRWDEELEEGDTILAVNMEEELVIRAVHHANDLAAAANAEKPQKTFEEMVPSDYRSFRDLFSKENFDKLPERKPWDHAIELVPNAKSTLDCKVYPLNQNEQEQLDKFLDENLESGRITESKSPFASPFFFLNEMTIKNRYPLPLISELIDKLQGAKYFTKLDVRWGYNNVRIKEGDEHKAAFRTNRGLFEPTIMFFGLTNSPATFQWMMNDIFKDLISEGKVTIYLDDILIFTKDLDEHRHIVRRVLQRLRENKLFLKAEKCEFEVLETEYLGVIISEGQVRMDPVKLAGIAEWPTPTKKKELQSFLRFTNFYRKFIKNYSKVVRALTQLMGNADWTWGAAQNQAFQQLKKQMAEDVILTIPNGTGCFRVEADASNGAISAVLSQEQEGRWRPIAFMSKALTTMERNYEIYNKELLAIMLALAEWRHYLMGALEDVEIWTDHQNLQYFHKPQKLNRRQARWVTELAEYHFTLRHKPGTANVKADLLSRRSNHDQGEDDNGEITVLSPEHFRAMIMPTASEVNERVRTATRQKELWDKGIAASLDHE</sequence>
<organism evidence="10 11">
    <name type="scientific">Armillaria ostoyae</name>
    <name type="common">Armillaria root rot fungus</name>
    <dbReference type="NCBI Taxonomy" id="47428"/>
    <lineage>
        <taxon>Eukaryota</taxon>
        <taxon>Fungi</taxon>
        <taxon>Dikarya</taxon>
        <taxon>Basidiomycota</taxon>
        <taxon>Agaricomycotina</taxon>
        <taxon>Agaricomycetes</taxon>
        <taxon>Agaricomycetidae</taxon>
        <taxon>Agaricales</taxon>
        <taxon>Marasmiineae</taxon>
        <taxon>Physalacriaceae</taxon>
        <taxon>Armillaria</taxon>
    </lineage>
</organism>
<keyword evidence="5" id="KW-0255">Endonuclease</keyword>
<keyword evidence="4" id="KW-0540">Nuclease</keyword>
<evidence type="ECO:0000256" key="5">
    <source>
        <dbReference type="ARBA" id="ARBA00022759"/>
    </source>
</evidence>
<keyword evidence="6" id="KW-0378">Hydrolase</keyword>
<dbReference type="InterPro" id="IPR041373">
    <property type="entry name" value="RT_RNaseH"/>
</dbReference>
<keyword evidence="7" id="KW-0695">RNA-directed DNA polymerase</keyword>
<evidence type="ECO:0000259" key="9">
    <source>
        <dbReference type="PROSITE" id="PS50878"/>
    </source>
</evidence>
<dbReference type="GO" id="GO:0004519">
    <property type="term" value="F:endonuclease activity"/>
    <property type="evidence" value="ECO:0007669"/>
    <property type="project" value="UniProtKB-KW"/>
</dbReference>
<feature type="domain" description="Reverse transcriptase" evidence="9">
    <location>
        <begin position="531"/>
        <end position="776"/>
    </location>
</feature>
<evidence type="ECO:0000256" key="6">
    <source>
        <dbReference type="ARBA" id="ARBA00022801"/>
    </source>
</evidence>
<evidence type="ECO:0000256" key="4">
    <source>
        <dbReference type="ARBA" id="ARBA00022722"/>
    </source>
</evidence>
<dbReference type="SUPFAM" id="SSF56672">
    <property type="entry name" value="DNA/RNA polymerases"/>
    <property type="match status" value="1"/>
</dbReference>
<dbReference type="InterPro" id="IPR043128">
    <property type="entry name" value="Rev_trsase/Diguanyl_cyclase"/>
</dbReference>
<dbReference type="SUPFAM" id="SSF50630">
    <property type="entry name" value="Acid proteases"/>
    <property type="match status" value="1"/>
</dbReference>
<dbReference type="CDD" id="cd09274">
    <property type="entry name" value="RNase_HI_RT_Ty3"/>
    <property type="match status" value="1"/>
</dbReference>
<dbReference type="Pfam" id="PF17917">
    <property type="entry name" value="RT_RNaseH"/>
    <property type="match status" value="1"/>
</dbReference>
<accession>A0A284RX24</accession>
<keyword evidence="11" id="KW-1185">Reference proteome</keyword>
<evidence type="ECO:0000256" key="7">
    <source>
        <dbReference type="ARBA" id="ARBA00022918"/>
    </source>
</evidence>
<evidence type="ECO:0000256" key="3">
    <source>
        <dbReference type="ARBA" id="ARBA00022695"/>
    </source>
</evidence>
<dbReference type="Proteomes" id="UP000219338">
    <property type="component" value="Unassembled WGS sequence"/>
</dbReference>
<evidence type="ECO:0000256" key="1">
    <source>
        <dbReference type="ARBA" id="ARBA00012493"/>
    </source>
</evidence>
<dbReference type="STRING" id="47428.A0A284RX24"/>
<dbReference type="GO" id="GO:0003964">
    <property type="term" value="F:RNA-directed DNA polymerase activity"/>
    <property type="evidence" value="ECO:0007669"/>
    <property type="project" value="UniProtKB-KW"/>
</dbReference>
<dbReference type="InterPro" id="IPR050951">
    <property type="entry name" value="Retrovirus_Pol_polyprotein"/>
</dbReference>
<name>A0A284RX24_ARMOS</name>
<evidence type="ECO:0000256" key="8">
    <source>
        <dbReference type="SAM" id="MobiDB-lite"/>
    </source>
</evidence>
<protein>
    <recommendedName>
        <fullName evidence="1">RNA-directed DNA polymerase</fullName>
        <ecNumber evidence="1">2.7.7.49</ecNumber>
    </recommendedName>
</protein>
<evidence type="ECO:0000313" key="10">
    <source>
        <dbReference type="EMBL" id="SJL13289.1"/>
    </source>
</evidence>
<feature type="region of interest" description="Disordered" evidence="8">
    <location>
        <begin position="215"/>
        <end position="235"/>
    </location>
</feature>
<proteinExistence type="predicted"/>
<dbReference type="PANTHER" id="PTHR37984">
    <property type="entry name" value="PROTEIN CBG26694"/>
    <property type="match status" value="1"/>
</dbReference>
<keyword evidence="3" id="KW-0548">Nucleotidyltransferase</keyword>
<feature type="region of interest" description="Disordered" evidence="8">
    <location>
        <begin position="76"/>
        <end position="114"/>
    </location>
</feature>
<keyword evidence="2" id="KW-0808">Transferase</keyword>
<evidence type="ECO:0000313" key="11">
    <source>
        <dbReference type="Proteomes" id="UP000219338"/>
    </source>
</evidence>
<evidence type="ECO:0000256" key="2">
    <source>
        <dbReference type="ARBA" id="ARBA00022679"/>
    </source>
</evidence>
<dbReference type="InterPro" id="IPR000477">
    <property type="entry name" value="RT_dom"/>
</dbReference>
<dbReference type="FunFam" id="3.10.20.370:FF:000001">
    <property type="entry name" value="Retrovirus-related Pol polyprotein from transposon 17.6-like protein"/>
    <property type="match status" value="1"/>
</dbReference>
<dbReference type="OrthoDB" id="6436542at2759"/>
<dbReference type="Gene3D" id="3.10.10.10">
    <property type="entry name" value="HIV Type 1 Reverse Transcriptase, subunit A, domain 1"/>
    <property type="match status" value="1"/>
</dbReference>
<feature type="region of interest" description="Disordered" evidence="8">
    <location>
        <begin position="136"/>
        <end position="182"/>
    </location>
</feature>
<dbReference type="Pfam" id="PF08284">
    <property type="entry name" value="RVP_2"/>
    <property type="match status" value="1"/>
</dbReference>